<dbReference type="PANTHER" id="PTHR31674">
    <property type="entry name" value="B3 DOMAIN-CONTAINING PROTEIN REM-LIKE 3-RELATED"/>
    <property type="match status" value="1"/>
</dbReference>
<sequence>MRIPDELAEGIGAGEARVVGPSGGKVKVWRVEVGRDGDGAFLGRGWPEIAAAFGVRDGWFLVLRHHGGGVLTLKAFDASGCIRGLGTPPTGKKGFRLIPAKFVEHYIPEEHKNSRMAMVIGSLGKICRVELEMNESNLFLRGGWSQVLVSHDVTQANALLLKYEGNMVFTVKVFGPDGFQRESKDKDIRIQQREQKINPSMVVFESVSSGYKCESLSKSFCDAIGLLEPCTITLKTSMNSTESWKVGGLPCMNNSFVIVRGWMMFCQENSLKEGDICTFNIVETTLWHVVITHNKYLPYAFCDAIGLREPRTITLKTSMSSTRSWQVLVVPNKNSSHYVRGLDWKRFCEENEIKVGDVCTISIVETTLWHVVVACQ</sequence>
<evidence type="ECO:0000256" key="1">
    <source>
        <dbReference type="ARBA" id="ARBA00004123"/>
    </source>
</evidence>
<evidence type="ECO:0000313" key="7">
    <source>
        <dbReference type="EMBL" id="TKW03714.1"/>
    </source>
</evidence>
<dbReference type="Gramene" id="TKW03714">
    <property type="protein sequence ID" value="TKW03714"/>
    <property type="gene ID" value="SEVIR_7G059800v2"/>
</dbReference>
<accession>A0A4U6TQP9</accession>
<keyword evidence="3" id="KW-0238">DNA-binding</keyword>
<keyword evidence="5" id="KW-0539">Nucleus</keyword>
<dbReference type="CDD" id="cd10017">
    <property type="entry name" value="B3_DNA"/>
    <property type="match status" value="4"/>
</dbReference>
<feature type="domain" description="TF-B3" evidence="6">
    <location>
        <begin position="81"/>
        <end position="177"/>
    </location>
</feature>
<name>A0A4U6TQP9_SETVI</name>
<dbReference type="GO" id="GO:0005634">
    <property type="term" value="C:nucleus"/>
    <property type="evidence" value="ECO:0007669"/>
    <property type="project" value="UniProtKB-SubCell"/>
</dbReference>
<comment type="subcellular location">
    <subcellularLocation>
        <location evidence="1">Nucleus</location>
    </subcellularLocation>
</comment>
<evidence type="ECO:0000313" key="8">
    <source>
        <dbReference type="Proteomes" id="UP000298652"/>
    </source>
</evidence>
<dbReference type="PROSITE" id="PS50863">
    <property type="entry name" value="B3"/>
    <property type="match status" value="4"/>
</dbReference>
<gene>
    <name evidence="7" type="ORF">SEVIR_7G059800v2</name>
</gene>
<organism evidence="7 8">
    <name type="scientific">Setaria viridis</name>
    <name type="common">Green bristlegrass</name>
    <name type="synonym">Setaria italica subsp. viridis</name>
    <dbReference type="NCBI Taxonomy" id="4556"/>
    <lineage>
        <taxon>Eukaryota</taxon>
        <taxon>Viridiplantae</taxon>
        <taxon>Streptophyta</taxon>
        <taxon>Embryophyta</taxon>
        <taxon>Tracheophyta</taxon>
        <taxon>Spermatophyta</taxon>
        <taxon>Magnoliopsida</taxon>
        <taxon>Liliopsida</taxon>
        <taxon>Poales</taxon>
        <taxon>Poaceae</taxon>
        <taxon>PACMAD clade</taxon>
        <taxon>Panicoideae</taxon>
        <taxon>Panicodae</taxon>
        <taxon>Paniceae</taxon>
        <taxon>Cenchrinae</taxon>
        <taxon>Setaria</taxon>
    </lineage>
</organism>
<keyword evidence="8" id="KW-1185">Reference proteome</keyword>
<dbReference type="Pfam" id="PF02362">
    <property type="entry name" value="B3"/>
    <property type="match status" value="4"/>
</dbReference>
<evidence type="ECO:0000256" key="3">
    <source>
        <dbReference type="ARBA" id="ARBA00023125"/>
    </source>
</evidence>
<dbReference type="InterPro" id="IPR039218">
    <property type="entry name" value="REM_fam"/>
</dbReference>
<dbReference type="PANTHER" id="PTHR31674:SF86">
    <property type="entry name" value="B3 DOMAIN-CONTAINING PROTEIN OS04G0347400-RELATED"/>
    <property type="match status" value="1"/>
</dbReference>
<dbReference type="EMBL" id="CM016558">
    <property type="protein sequence ID" value="TKW03714.1"/>
    <property type="molecule type" value="Genomic_DNA"/>
</dbReference>
<dbReference type="InterPro" id="IPR015300">
    <property type="entry name" value="DNA-bd_pseudobarrel_sf"/>
</dbReference>
<dbReference type="SUPFAM" id="SSF101936">
    <property type="entry name" value="DNA-binding pseudobarrel domain"/>
    <property type="match status" value="4"/>
</dbReference>
<feature type="domain" description="TF-B3" evidence="6">
    <location>
        <begin position="297"/>
        <end position="376"/>
    </location>
</feature>
<feature type="domain" description="TF-B3" evidence="6">
    <location>
        <begin position="1"/>
        <end position="79"/>
    </location>
</feature>
<protein>
    <recommendedName>
        <fullName evidence="6">TF-B3 domain-containing protein</fullName>
    </recommendedName>
</protein>
<dbReference type="AlphaFoldDB" id="A0A4U6TQP9"/>
<evidence type="ECO:0000259" key="6">
    <source>
        <dbReference type="PROSITE" id="PS50863"/>
    </source>
</evidence>
<evidence type="ECO:0000256" key="2">
    <source>
        <dbReference type="ARBA" id="ARBA00023015"/>
    </source>
</evidence>
<dbReference type="GO" id="GO:0003677">
    <property type="term" value="F:DNA binding"/>
    <property type="evidence" value="ECO:0007669"/>
    <property type="project" value="UniProtKB-KW"/>
</dbReference>
<proteinExistence type="predicted"/>
<dbReference type="Proteomes" id="UP000298652">
    <property type="component" value="Chromosome 7"/>
</dbReference>
<dbReference type="Gene3D" id="2.40.330.10">
    <property type="entry name" value="DNA-binding pseudobarrel domain"/>
    <property type="match status" value="4"/>
</dbReference>
<evidence type="ECO:0000256" key="4">
    <source>
        <dbReference type="ARBA" id="ARBA00023163"/>
    </source>
</evidence>
<evidence type="ECO:0000256" key="5">
    <source>
        <dbReference type="ARBA" id="ARBA00023242"/>
    </source>
</evidence>
<keyword evidence="4" id="KW-0804">Transcription</keyword>
<keyword evidence="2" id="KW-0805">Transcription regulation</keyword>
<reference evidence="7" key="1">
    <citation type="submission" date="2019-03" db="EMBL/GenBank/DDBJ databases">
        <title>WGS assembly of Setaria viridis.</title>
        <authorList>
            <person name="Huang P."/>
            <person name="Jenkins J."/>
            <person name="Grimwood J."/>
            <person name="Barry K."/>
            <person name="Healey A."/>
            <person name="Mamidi S."/>
            <person name="Sreedasyam A."/>
            <person name="Shu S."/>
            <person name="Feldman M."/>
            <person name="Wu J."/>
            <person name="Yu Y."/>
            <person name="Chen C."/>
            <person name="Johnson J."/>
            <person name="Rokhsar D."/>
            <person name="Baxter I."/>
            <person name="Schmutz J."/>
            <person name="Brutnell T."/>
            <person name="Kellogg E."/>
        </authorList>
    </citation>
    <scope>NUCLEOTIDE SEQUENCE [LARGE SCALE GENOMIC DNA]</scope>
</reference>
<dbReference type="SMART" id="SM01019">
    <property type="entry name" value="B3"/>
    <property type="match status" value="4"/>
</dbReference>
<dbReference type="OMA" id="MNSTESW"/>
<feature type="domain" description="TF-B3" evidence="6">
    <location>
        <begin position="199"/>
        <end position="295"/>
    </location>
</feature>
<dbReference type="InterPro" id="IPR003340">
    <property type="entry name" value="B3_DNA-bd"/>
</dbReference>